<proteinExistence type="predicted"/>
<dbReference type="EMBL" id="BARW01001632">
    <property type="protein sequence ID" value="GAI61885.1"/>
    <property type="molecule type" value="Genomic_DNA"/>
</dbReference>
<comment type="caution">
    <text evidence="3">The sequence shown here is derived from an EMBL/GenBank/DDBJ whole genome shotgun (WGS) entry which is preliminary data.</text>
</comment>
<dbReference type="Pfam" id="PF00025">
    <property type="entry name" value="Arf"/>
    <property type="match status" value="1"/>
</dbReference>
<evidence type="ECO:0000256" key="1">
    <source>
        <dbReference type="ARBA" id="ARBA00022741"/>
    </source>
</evidence>
<gene>
    <name evidence="3" type="ORF">S12H4_05054</name>
</gene>
<dbReference type="InterPro" id="IPR052705">
    <property type="entry name" value="Gliding_Motility_GTPase"/>
</dbReference>
<dbReference type="GO" id="GO:0005525">
    <property type="term" value="F:GTP binding"/>
    <property type="evidence" value="ECO:0007669"/>
    <property type="project" value="UniProtKB-KW"/>
</dbReference>
<reference evidence="3" key="1">
    <citation type="journal article" date="2014" name="Front. Microbiol.">
        <title>High frequency of phylogenetically diverse reductive dehalogenase-homologous genes in deep subseafloor sedimentary metagenomes.</title>
        <authorList>
            <person name="Kawai M."/>
            <person name="Futagami T."/>
            <person name="Toyoda A."/>
            <person name="Takaki Y."/>
            <person name="Nishi S."/>
            <person name="Hori S."/>
            <person name="Arai W."/>
            <person name="Tsubouchi T."/>
            <person name="Morono Y."/>
            <person name="Uchiyama I."/>
            <person name="Ito T."/>
            <person name="Fujiyama A."/>
            <person name="Inagaki F."/>
            <person name="Takami H."/>
        </authorList>
    </citation>
    <scope>NUCLEOTIDE SEQUENCE</scope>
    <source>
        <strain evidence="3">Expedition CK06-06</strain>
    </source>
</reference>
<evidence type="ECO:0008006" key="4">
    <source>
        <dbReference type="Google" id="ProtNLM"/>
    </source>
</evidence>
<evidence type="ECO:0000256" key="2">
    <source>
        <dbReference type="ARBA" id="ARBA00023134"/>
    </source>
</evidence>
<dbReference type="GO" id="GO:0003924">
    <property type="term" value="F:GTPase activity"/>
    <property type="evidence" value="ECO:0007669"/>
    <property type="project" value="InterPro"/>
</dbReference>
<sequence>IVYYGPAMSGKTTSIKYLFSYFNKEDKVTSIDSTVGRTLFFDFGVLPFKGAEWNLNCLIYTATGQDFYSSTRPATLNGVDGIIFVADCCMENLHHNLRSWNELRSLFSNKAHTIPIIISLNKYDIENLTKLSEEGFLNEIDFSSFKNVYINKTIAISGQGILESFEQLMKFIFPQLTIRINTMR</sequence>
<dbReference type="InterPro" id="IPR006689">
    <property type="entry name" value="Small_GTPase_ARF/SAR"/>
</dbReference>
<dbReference type="AlphaFoldDB" id="X1RFG0"/>
<organism evidence="3">
    <name type="scientific">marine sediment metagenome</name>
    <dbReference type="NCBI Taxonomy" id="412755"/>
    <lineage>
        <taxon>unclassified sequences</taxon>
        <taxon>metagenomes</taxon>
        <taxon>ecological metagenomes</taxon>
    </lineage>
</organism>
<evidence type="ECO:0000313" key="3">
    <source>
        <dbReference type="EMBL" id="GAI61885.1"/>
    </source>
</evidence>
<dbReference type="SUPFAM" id="SSF52540">
    <property type="entry name" value="P-loop containing nucleoside triphosphate hydrolases"/>
    <property type="match status" value="1"/>
</dbReference>
<dbReference type="PANTHER" id="PTHR42708">
    <property type="entry name" value="ATP/GTP-BINDING PROTEIN-RELATED"/>
    <property type="match status" value="1"/>
</dbReference>
<feature type="non-terminal residue" evidence="3">
    <location>
        <position position="1"/>
    </location>
</feature>
<protein>
    <recommendedName>
        <fullName evidence="4">Mutual gliding-motility protein MglA</fullName>
    </recommendedName>
</protein>
<dbReference type="PANTHER" id="PTHR42708:SF1">
    <property type="entry name" value="GLIDING MOTILITY PROTEIN MGLA"/>
    <property type="match status" value="1"/>
</dbReference>
<name>X1RFG0_9ZZZZ</name>
<keyword evidence="1" id="KW-0547">Nucleotide-binding</keyword>
<dbReference type="CDD" id="cd00882">
    <property type="entry name" value="Ras_like_GTPase"/>
    <property type="match status" value="1"/>
</dbReference>
<dbReference type="InterPro" id="IPR027417">
    <property type="entry name" value="P-loop_NTPase"/>
</dbReference>
<keyword evidence="2" id="KW-0342">GTP-binding</keyword>
<accession>X1RFG0</accession>
<dbReference type="Gene3D" id="3.40.50.300">
    <property type="entry name" value="P-loop containing nucleotide triphosphate hydrolases"/>
    <property type="match status" value="1"/>
</dbReference>